<dbReference type="EMBL" id="JBEAFC010000011">
    <property type="protein sequence ID" value="KAL1536617.1"/>
    <property type="molecule type" value="Genomic_DNA"/>
</dbReference>
<gene>
    <name evidence="2" type="ORF">AAHA92_29241</name>
</gene>
<protein>
    <submittedName>
        <fullName evidence="2">Uncharacterized protein</fullName>
    </submittedName>
</protein>
<comment type="caution">
    <text evidence="2">The sequence shown here is derived from an EMBL/GenBank/DDBJ whole genome shotgun (WGS) entry which is preliminary data.</text>
</comment>
<evidence type="ECO:0000256" key="1">
    <source>
        <dbReference type="SAM" id="MobiDB-lite"/>
    </source>
</evidence>
<proteinExistence type="predicted"/>
<feature type="compositionally biased region" description="Low complexity" evidence="1">
    <location>
        <begin position="40"/>
        <end position="51"/>
    </location>
</feature>
<feature type="region of interest" description="Disordered" evidence="1">
    <location>
        <begin position="40"/>
        <end position="84"/>
    </location>
</feature>
<accession>A0ABD1FXQ3</accession>
<evidence type="ECO:0000313" key="3">
    <source>
        <dbReference type="Proteomes" id="UP001567538"/>
    </source>
</evidence>
<keyword evidence="3" id="KW-1185">Reference proteome</keyword>
<sequence>MVYFSFSHFHGTCIDYGAAAPSPLFPSYFPLDSSHSLLRSSPYTSSISSSSSHRRRGSSLPTDAASWSEQPLASVASSRETDRS</sequence>
<dbReference type="Proteomes" id="UP001567538">
    <property type="component" value="Unassembled WGS sequence"/>
</dbReference>
<evidence type="ECO:0000313" key="2">
    <source>
        <dbReference type="EMBL" id="KAL1536617.1"/>
    </source>
</evidence>
<organism evidence="2 3">
    <name type="scientific">Salvia divinorum</name>
    <name type="common">Maria pastora</name>
    <name type="synonym">Diviner's sage</name>
    <dbReference type="NCBI Taxonomy" id="28513"/>
    <lineage>
        <taxon>Eukaryota</taxon>
        <taxon>Viridiplantae</taxon>
        <taxon>Streptophyta</taxon>
        <taxon>Embryophyta</taxon>
        <taxon>Tracheophyta</taxon>
        <taxon>Spermatophyta</taxon>
        <taxon>Magnoliopsida</taxon>
        <taxon>eudicotyledons</taxon>
        <taxon>Gunneridae</taxon>
        <taxon>Pentapetalae</taxon>
        <taxon>asterids</taxon>
        <taxon>lamiids</taxon>
        <taxon>Lamiales</taxon>
        <taxon>Lamiaceae</taxon>
        <taxon>Nepetoideae</taxon>
        <taxon>Mentheae</taxon>
        <taxon>Salviinae</taxon>
        <taxon>Salvia</taxon>
        <taxon>Salvia subgen. Calosphace</taxon>
    </lineage>
</organism>
<feature type="compositionally biased region" description="Polar residues" evidence="1">
    <location>
        <begin position="65"/>
        <end position="78"/>
    </location>
</feature>
<name>A0ABD1FXQ3_SALDI</name>
<reference evidence="2 3" key="1">
    <citation type="submission" date="2024-06" db="EMBL/GenBank/DDBJ databases">
        <title>A chromosome level genome sequence of Diviner's sage (Salvia divinorum).</title>
        <authorList>
            <person name="Ford S.A."/>
            <person name="Ro D.-K."/>
            <person name="Ness R.W."/>
            <person name="Phillips M.A."/>
        </authorList>
    </citation>
    <scope>NUCLEOTIDE SEQUENCE [LARGE SCALE GENOMIC DNA]</scope>
    <source>
        <strain evidence="2">SAF-2024a</strain>
        <tissue evidence="2">Leaf</tissue>
    </source>
</reference>
<dbReference type="AlphaFoldDB" id="A0ABD1FXQ3"/>